<gene>
    <name evidence="2" type="ORF">ABFE88_24885</name>
</gene>
<comment type="caution">
    <text evidence="2">The sequence shown here is derived from an EMBL/GenBank/DDBJ whole genome shotgun (WGS) entry which is preliminary data.</text>
</comment>
<dbReference type="EMBL" id="JBDLYL010000045">
    <property type="protein sequence ID" value="MEN8642897.1"/>
    <property type="molecule type" value="Genomic_DNA"/>
</dbReference>
<accession>A0ABV0DNP3</accession>
<evidence type="ECO:0000259" key="1">
    <source>
        <dbReference type="Pfam" id="PF24819"/>
    </source>
</evidence>
<reference evidence="2 3" key="1">
    <citation type="submission" date="2024-05" db="EMBL/GenBank/DDBJ databases">
        <title>Sequence of Lycoming College course isolates.</title>
        <authorList>
            <person name="Reigle C.A."/>
            <person name="Newman J.D."/>
        </authorList>
    </citation>
    <scope>NUCLEOTIDE SEQUENCE [LARGE SCALE GENOMIC DNA]</scope>
    <source>
        <strain evidence="2 3">CAR-09</strain>
    </source>
</reference>
<name>A0ABV0DNP3_9PSED</name>
<feature type="domain" description="DUF7710" evidence="1">
    <location>
        <begin position="4"/>
        <end position="88"/>
    </location>
</feature>
<dbReference type="InterPro" id="IPR056127">
    <property type="entry name" value="DUF7710"/>
</dbReference>
<dbReference type="Pfam" id="PF24819">
    <property type="entry name" value="DUF7710"/>
    <property type="match status" value="1"/>
</dbReference>
<evidence type="ECO:0000313" key="2">
    <source>
        <dbReference type="EMBL" id="MEN8642897.1"/>
    </source>
</evidence>
<proteinExistence type="predicted"/>
<dbReference type="Proteomes" id="UP001424532">
    <property type="component" value="Unassembled WGS sequence"/>
</dbReference>
<dbReference type="RefSeq" id="WP_347151727.1">
    <property type="nucleotide sequence ID" value="NZ_JBDLYL010000045.1"/>
</dbReference>
<sequence length="89" mass="9978">MKEVWVFNGAEGRFPSAVFLELGGAEEWIKNNGLSGVLTKYPVGISVYDWAVKNGHFCIKSEKEKFSVFIQKFSSAAQEHFHFESGSSE</sequence>
<evidence type="ECO:0000313" key="3">
    <source>
        <dbReference type="Proteomes" id="UP001424532"/>
    </source>
</evidence>
<protein>
    <recommendedName>
        <fullName evidence="1">DUF7710 domain-containing protein</fullName>
    </recommendedName>
</protein>
<keyword evidence="3" id="KW-1185">Reference proteome</keyword>
<organism evidence="2 3">
    <name type="scientific">Pseudomonas sichuanensis</name>
    <dbReference type="NCBI Taxonomy" id="2213015"/>
    <lineage>
        <taxon>Bacteria</taxon>
        <taxon>Pseudomonadati</taxon>
        <taxon>Pseudomonadota</taxon>
        <taxon>Gammaproteobacteria</taxon>
        <taxon>Pseudomonadales</taxon>
        <taxon>Pseudomonadaceae</taxon>
        <taxon>Pseudomonas</taxon>
    </lineage>
</organism>